<feature type="transmembrane region" description="Helical" evidence="8">
    <location>
        <begin position="96"/>
        <end position="121"/>
    </location>
</feature>
<dbReference type="GO" id="GO:0005886">
    <property type="term" value="C:plasma membrane"/>
    <property type="evidence" value="ECO:0007669"/>
    <property type="project" value="UniProtKB-SubCell"/>
</dbReference>
<evidence type="ECO:0000256" key="4">
    <source>
        <dbReference type="ARBA" id="ARBA00022519"/>
    </source>
</evidence>
<keyword evidence="10" id="KW-1185">Reference proteome</keyword>
<dbReference type="PANTHER" id="PTHR39342:SF1">
    <property type="entry name" value="UPF0283 MEMBRANE PROTEIN YCJF"/>
    <property type="match status" value="1"/>
</dbReference>
<keyword evidence="5 8" id="KW-0812">Transmembrane</keyword>
<evidence type="ECO:0000313" key="9">
    <source>
        <dbReference type="EMBL" id="EEX50093.1"/>
    </source>
</evidence>
<evidence type="ECO:0000256" key="6">
    <source>
        <dbReference type="ARBA" id="ARBA00022989"/>
    </source>
</evidence>
<dbReference type="PANTHER" id="PTHR39342">
    <property type="entry name" value="UPF0283 MEMBRANE PROTEIN YCJF"/>
    <property type="match status" value="1"/>
</dbReference>
<dbReference type="STRING" id="667128.HMPREF0621_1164"/>
<accession>C9PQH1</accession>
<keyword evidence="6 8" id="KW-1133">Transmembrane helix</keyword>
<feature type="transmembrane region" description="Helical" evidence="8">
    <location>
        <begin position="63"/>
        <end position="84"/>
    </location>
</feature>
<evidence type="ECO:0000256" key="7">
    <source>
        <dbReference type="ARBA" id="ARBA00023136"/>
    </source>
</evidence>
<sequence>MEMNDKRVFSQENEEKELVDFQSKREFFEPNLEIEIEQIEPQLVEGELLEEKFELSMMPKSRWWKTGFILTALLFMIATIAQSIQWLINAWQQNQWIYFAFSLVVCFAVLLGVSAIAKEWFHLAKLKRRTKLQQKGEQLLLESAVSFDNSLSTEKSEQAKLLCLEIANMLQLPDSDPKLAQWKKQIGEGYSAKEVTQLFSHIVLNPIDKQVKKLITKSAVESAMIVAVSPLAIVDMFLLSWRNIRLVNRIAQIYGIELGYWSRIRLLKMVLLNLAFAGATEVVQDVGLDWLSQDITAKLSSRAAQGIGVGLLTARLGIKAMVFCRPLAFTQKEKPRLQHIQQELLSTVKETIFRTNKTKEKQTV</sequence>
<proteinExistence type="inferred from homology"/>
<evidence type="ECO:0000256" key="2">
    <source>
        <dbReference type="ARBA" id="ARBA00008255"/>
    </source>
</evidence>
<comment type="similarity">
    <text evidence="2 8">Belongs to the UPF0283 family.</text>
</comment>
<feature type="transmembrane region" description="Helical" evidence="8">
    <location>
        <begin position="219"/>
        <end position="241"/>
    </location>
</feature>
<dbReference type="AlphaFoldDB" id="C9PQH1"/>
<evidence type="ECO:0000256" key="3">
    <source>
        <dbReference type="ARBA" id="ARBA00022475"/>
    </source>
</evidence>
<evidence type="ECO:0000313" key="10">
    <source>
        <dbReference type="Proteomes" id="UP000005519"/>
    </source>
</evidence>
<organism evidence="9 10">
    <name type="scientific">Pasteurella dagmatis ATCC 43325</name>
    <dbReference type="NCBI Taxonomy" id="667128"/>
    <lineage>
        <taxon>Bacteria</taxon>
        <taxon>Pseudomonadati</taxon>
        <taxon>Pseudomonadota</taxon>
        <taxon>Gammaproteobacteria</taxon>
        <taxon>Pasteurellales</taxon>
        <taxon>Pasteurellaceae</taxon>
        <taxon>Pasteurella</taxon>
    </lineage>
</organism>
<comment type="caution">
    <text evidence="9">The sequence shown here is derived from an EMBL/GenBank/DDBJ whole genome shotgun (WGS) entry which is preliminary data.</text>
</comment>
<keyword evidence="3 8" id="KW-1003">Cell membrane</keyword>
<dbReference type="HAMAP" id="MF_01085">
    <property type="entry name" value="UPF0283"/>
    <property type="match status" value="1"/>
</dbReference>
<comment type="subcellular location">
    <subcellularLocation>
        <location evidence="1">Cell inner membrane</location>
        <topology evidence="1">Multi-pass membrane protein</topology>
    </subcellularLocation>
    <subcellularLocation>
        <location evidence="8">Cell membrane</location>
        <topology evidence="8">Multi-pass membrane protein</topology>
    </subcellularLocation>
</comment>
<name>C9PQH1_9PAST</name>
<dbReference type="Proteomes" id="UP000005519">
    <property type="component" value="Unassembled WGS sequence"/>
</dbReference>
<keyword evidence="7 8" id="KW-0472">Membrane</keyword>
<dbReference type="InterPro" id="IPR021147">
    <property type="entry name" value="DUF697"/>
</dbReference>
<evidence type="ECO:0000256" key="1">
    <source>
        <dbReference type="ARBA" id="ARBA00004429"/>
    </source>
</evidence>
<dbReference type="EMBL" id="ACZR01000013">
    <property type="protein sequence ID" value="EEX50093.1"/>
    <property type="molecule type" value="Genomic_DNA"/>
</dbReference>
<dbReference type="NCBIfam" id="TIGR01620">
    <property type="entry name" value="hyp_HI0043"/>
    <property type="match status" value="1"/>
</dbReference>
<keyword evidence="4" id="KW-0997">Cell inner membrane</keyword>
<protein>
    <recommendedName>
        <fullName evidence="8">UPF0283 membrane protein HMPREF0621_1164</fullName>
    </recommendedName>
</protein>
<dbReference type="HOGENOM" id="CLU_057693_2_0_6"/>
<reference evidence="9 10" key="1">
    <citation type="submission" date="2009-10" db="EMBL/GenBank/DDBJ databases">
        <authorList>
            <person name="Muzny D."/>
            <person name="Qin X."/>
            <person name="Deng J."/>
            <person name="Jiang H."/>
            <person name="Liu Y."/>
            <person name="Qu J."/>
            <person name="Song X.-Z."/>
            <person name="Zhang L."/>
            <person name="Thornton R."/>
            <person name="Coyle M."/>
            <person name="Francisco L."/>
            <person name="Jackson L."/>
            <person name="Javaid M."/>
            <person name="Korchina V."/>
            <person name="Kovar C."/>
            <person name="Mata R."/>
            <person name="Mathew T."/>
            <person name="Ngo R."/>
            <person name="Nguyen L."/>
            <person name="Nguyen N."/>
            <person name="Okwuonu G."/>
            <person name="Ongeri F."/>
            <person name="Pham C."/>
            <person name="Simmons D."/>
            <person name="Wilczek-Boney K."/>
            <person name="Hale W."/>
            <person name="Jakkamsetti A."/>
            <person name="Pham P."/>
            <person name="Ruth R."/>
            <person name="San Lucas F."/>
            <person name="Warren J."/>
            <person name="Zhang J."/>
            <person name="Zhao Z."/>
            <person name="Zhou C."/>
            <person name="Zhu D."/>
            <person name="Lee S."/>
            <person name="Bess C."/>
            <person name="Blankenburg K."/>
            <person name="Forbes L."/>
            <person name="Fu Q."/>
            <person name="Gubbala S."/>
            <person name="Hirani K."/>
            <person name="Jayaseelan J.C."/>
            <person name="Lara F."/>
            <person name="Munidasa M."/>
            <person name="Palculict T."/>
            <person name="Patil S."/>
            <person name="Pu L.-L."/>
            <person name="Saada N."/>
            <person name="Tang L."/>
            <person name="Weissenberger G."/>
            <person name="Zhu Y."/>
            <person name="Hemphill L."/>
            <person name="Shang Y."/>
            <person name="Youmans B."/>
            <person name="Ayvaz T."/>
            <person name="Ross M."/>
            <person name="Santibanez J."/>
            <person name="Aqrawi P."/>
            <person name="Gross S."/>
            <person name="Joshi V."/>
            <person name="Fowler G."/>
            <person name="Nazareth L."/>
            <person name="Reid J."/>
            <person name="Worley K."/>
            <person name="Petrosino J."/>
            <person name="Highlander S."/>
            <person name="Gibbs R."/>
        </authorList>
    </citation>
    <scope>NUCLEOTIDE SEQUENCE [LARGE SCALE GENOMIC DNA]</scope>
    <source>
        <strain evidence="9 10">ATCC 43325</strain>
    </source>
</reference>
<gene>
    <name evidence="9" type="ORF">HMPREF0621_1164</name>
</gene>
<dbReference type="Pfam" id="PF05128">
    <property type="entry name" value="DUF697"/>
    <property type="match status" value="1"/>
</dbReference>
<evidence type="ECO:0000256" key="5">
    <source>
        <dbReference type="ARBA" id="ARBA00022692"/>
    </source>
</evidence>
<dbReference type="InterPro" id="IPR006507">
    <property type="entry name" value="UPF0283"/>
</dbReference>
<evidence type="ECO:0000256" key="8">
    <source>
        <dbReference type="HAMAP-Rule" id="MF_01085"/>
    </source>
</evidence>